<gene>
    <name evidence="1" type="ORF">QD47_08880</name>
</gene>
<dbReference type="Proteomes" id="UP000032534">
    <property type="component" value="Unassembled WGS sequence"/>
</dbReference>
<dbReference type="OrthoDB" id="2082458at2"/>
<dbReference type="EMBL" id="JTHP01000013">
    <property type="protein sequence ID" value="KJD45915.1"/>
    <property type="molecule type" value="Genomic_DNA"/>
</dbReference>
<comment type="caution">
    <text evidence="1">The sequence shown here is derived from an EMBL/GenBank/DDBJ whole genome shotgun (WGS) entry which is preliminary data.</text>
</comment>
<evidence type="ECO:0000313" key="1">
    <source>
        <dbReference type="EMBL" id="KJD45915.1"/>
    </source>
</evidence>
<evidence type="ECO:0000313" key="2">
    <source>
        <dbReference type="Proteomes" id="UP000032534"/>
    </source>
</evidence>
<protein>
    <submittedName>
        <fullName evidence="1">Uncharacterized protein</fullName>
    </submittedName>
</protein>
<organism evidence="1 2">
    <name type="scientific">Paenibacillus terrae</name>
    <dbReference type="NCBI Taxonomy" id="159743"/>
    <lineage>
        <taxon>Bacteria</taxon>
        <taxon>Bacillati</taxon>
        <taxon>Bacillota</taxon>
        <taxon>Bacilli</taxon>
        <taxon>Bacillales</taxon>
        <taxon>Paenibacillaceae</taxon>
        <taxon>Paenibacillus</taxon>
    </lineage>
</organism>
<sequence length="118" mass="13462">MNEVLTTAGLILIVLAVLYSVKKIYDFIEMQKVTRRDIYENYDIYKAAQKFALGTPVDEIREILTNSYELDANQVEETMFLALPHRNDADGGYLAFIKAVNRVLGQEVYAIPQKEGKI</sequence>
<dbReference type="PATRIC" id="fig|159743.3.peg.1952"/>
<keyword evidence="2" id="KW-1185">Reference proteome</keyword>
<dbReference type="RefSeq" id="WP_044645796.1">
    <property type="nucleotide sequence ID" value="NZ_JTHP01000013.1"/>
</dbReference>
<reference evidence="1 2" key="1">
    <citation type="submission" date="2014-11" db="EMBL/GenBank/DDBJ databases">
        <title>Draft Genome Sequences of Paenibacillus polymyxa NRRL B-30509 and Paenibacillus terrae NRRL B-30644, Strains from a Poultry Environment that Produce Tridecaptin A and Paenicidins.</title>
        <authorList>
            <person name="van Belkum M.J."/>
            <person name="Lohans C.T."/>
            <person name="Vederas J.C."/>
        </authorList>
    </citation>
    <scope>NUCLEOTIDE SEQUENCE [LARGE SCALE GENOMIC DNA]</scope>
    <source>
        <strain evidence="1 2">NRRL B-30644</strain>
    </source>
</reference>
<accession>A0A0D7X3B9</accession>
<proteinExistence type="predicted"/>
<name>A0A0D7X3B9_9BACL</name>
<dbReference type="AlphaFoldDB" id="A0A0D7X3B9"/>